<organism evidence="2 3">
    <name type="scientific">Echinicola jeungdonensis</name>
    <dbReference type="NCBI Taxonomy" id="709343"/>
    <lineage>
        <taxon>Bacteria</taxon>
        <taxon>Pseudomonadati</taxon>
        <taxon>Bacteroidota</taxon>
        <taxon>Cytophagia</taxon>
        <taxon>Cytophagales</taxon>
        <taxon>Cyclobacteriaceae</taxon>
        <taxon>Echinicola</taxon>
    </lineage>
</organism>
<evidence type="ECO:0000313" key="2">
    <source>
        <dbReference type="EMBL" id="MFB9213012.1"/>
    </source>
</evidence>
<protein>
    <submittedName>
        <fullName evidence="2">SIMPL domain-containing protein</fullName>
    </submittedName>
</protein>
<dbReference type="EMBL" id="JBHMEW010000065">
    <property type="protein sequence ID" value="MFB9213012.1"/>
    <property type="molecule type" value="Genomic_DNA"/>
</dbReference>
<dbReference type="Proteomes" id="UP001589654">
    <property type="component" value="Unassembled WGS sequence"/>
</dbReference>
<keyword evidence="3" id="KW-1185">Reference proteome</keyword>
<dbReference type="PANTHER" id="PTHR34387:SF2">
    <property type="entry name" value="SLR1258 PROTEIN"/>
    <property type="match status" value="1"/>
</dbReference>
<evidence type="ECO:0000313" key="3">
    <source>
        <dbReference type="Proteomes" id="UP001589654"/>
    </source>
</evidence>
<dbReference type="Gene3D" id="3.30.70.2970">
    <property type="entry name" value="Protein of unknown function (DUF541), domain 2"/>
    <property type="match status" value="1"/>
</dbReference>
<dbReference type="PANTHER" id="PTHR34387">
    <property type="entry name" value="SLR1258 PROTEIN"/>
    <property type="match status" value="1"/>
</dbReference>
<sequence>MKNIILIFTLLCSVTSLAYSQNSREIEVKGTSELLVKPDQAIIQIHLEEKAMKVADATEKLNAKASEIEKKIRKEKFKDYKFTANNYYVNINRVYRKGTSKDSGYVASQNLKLELYNLEKDLPKAVELLNISNDLTFNVSFSISKEMVKSYEEQLLKMALEDAQNKADQIGKVMKLENLMVKKVNYGHRDNVNYPRPVQMEAMRLQKSQDREAPVFQPEEQQLTDEVLVTFSFEN</sequence>
<proteinExistence type="predicted"/>
<gene>
    <name evidence="2" type="ORF">ACFFUR_14445</name>
</gene>
<feature type="signal peptide" evidence="1">
    <location>
        <begin position="1"/>
        <end position="18"/>
    </location>
</feature>
<dbReference type="InterPro" id="IPR007497">
    <property type="entry name" value="SIMPL/DUF541"/>
</dbReference>
<name>A0ABV5J856_9BACT</name>
<comment type="caution">
    <text evidence="2">The sequence shown here is derived from an EMBL/GenBank/DDBJ whole genome shotgun (WGS) entry which is preliminary data.</text>
</comment>
<accession>A0ABV5J856</accession>
<feature type="chain" id="PRO_5045925949" evidence="1">
    <location>
        <begin position="19"/>
        <end position="235"/>
    </location>
</feature>
<dbReference type="RefSeq" id="WP_290248372.1">
    <property type="nucleotide sequence ID" value="NZ_JAUFQT010000001.1"/>
</dbReference>
<dbReference type="InterPro" id="IPR052022">
    <property type="entry name" value="26kDa_periplasmic_antigen"/>
</dbReference>
<keyword evidence="1" id="KW-0732">Signal</keyword>
<dbReference type="Pfam" id="PF04402">
    <property type="entry name" value="SIMPL"/>
    <property type="match status" value="1"/>
</dbReference>
<dbReference type="Gene3D" id="3.30.110.170">
    <property type="entry name" value="Protein of unknown function (DUF541), domain 1"/>
    <property type="match status" value="1"/>
</dbReference>
<reference evidence="2 3" key="1">
    <citation type="submission" date="2024-09" db="EMBL/GenBank/DDBJ databases">
        <authorList>
            <person name="Sun Q."/>
            <person name="Mori K."/>
        </authorList>
    </citation>
    <scope>NUCLEOTIDE SEQUENCE [LARGE SCALE GENOMIC DNA]</scope>
    <source>
        <strain evidence="2 3">CECT 7682</strain>
    </source>
</reference>
<evidence type="ECO:0000256" key="1">
    <source>
        <dbReference type="SAM" id="SignalP"/>
    </source>
</evidence>